<reference evidence="1" key="1">
    <citation type="journal article" date="2022" name="bioRxiv">
        <title>Sequencing and chromosome-scale assembly of the giantPleurodeles waltlgenome.</title>
        <authorList>
            <person name="Brown T."/>
            <person name="Elewa A."/>
            <person name="Iarovenko S."/>
            <person name="Subramanian E."/>
            <person name="Araus A.J."/>
            <person name="Petzold A."/>
            <person name="Susuki M."/>
            <person name="Suzuki K.-i.T."/>
            <person name="Hayashi T."/>
            <person name="Toyoda A."/>
            <person name="Oliveira C."/>
            <person name="Osipova E."/>
            <person name="Leigh N.D."/>
            <person name="Simon A."/>
            <person name="Yun M.H."/>
        </authorList>
    </citation>
    <scope>NUCLEOTIDE SEQUENCE</scope>
    <source>
        <strain evidence="1">20211129_DDA</strain>
        <tissue evidence="1">Liver</tissue>
    </source>
</reference>
<proteinExistence type="predicted"/>
<evidence type="ECO:0000313" key="1">
    <source>
        <dbReference type="EMBL" id="KAJ1211047.1"/>
    </source>
</evidence>
<organism evidence="1 2">
    <name type="scientific">Pleurodeles waltl</name>
    <name type="common">Iberian ribbed newt</name>
    <dbReference type="NCBI Taxonomy" id="8319"/>
    <lineage>
        <taxon>Eukaryota</taxon>
        <taxon>Metazoa</taxon>
        <taxon>Chordata</taxon>
        <taxon>Craniata</taxon>
        <taxon>Vertebrata</taxon>
        <taxon>Euteleostomi</taxon>
        <taxon>Amphibia</taxon>
        <taxon>Batrachia</taxon>
        <taxon>Caudata</taxon>
        <taxon>Salamandroidea</taxon>
        <taxon>Salamandridae</taxon>
        <taxon>Pleurodelinae</taxon>
        <taxon>Pleurodeles</taxon>
    </lineage>
</organism>
<dbReference type="EMBL" id="JANPWB010000002">
    <property type="protein sequence ID" value="KAJ1211047.1"/>
    <property type="molecule type" value="Genomic_DNA"/>
</dbReference>
<accession>A0AAV7WE60</accession>
<keyword evidence="2" id="KW-1185">Reference proteome</keyword>
<name>A0AAV7WE60_PLEWA</name>
<gene>
    <name evidence="1" type="ORF">NDU88_006409</name>
</gene>
<comment type="caution">
    <text evidence="1">The sequence shown here is derived from an EMBL/GenBank/DDBJ whole genome shotgun (WGS) entry which is preliminary data.</text>
</comment>
<dbReference type="AlphaFoldDB" id="A0AAV7WE60"/>
<sequence>MGGELCRILTAMQLSLTTTDDKIDALFFQMDRMSERLDKHAECLDMEEQCVSEAEAKQVTTSASRKKFEETLSSLQAKTEYFEA</sequence>
<protein>
    <submittedName>
        <fullName evidence="1">Uncharacterized protein</fullName>
    </submittedName>
</protein>
<evidence type="ECO:0000313" key="2">
    <source>
        <dbReference type="Proteomes" id="UP001066276"/>
    </source>
</evidence>
<dbReference type="Proteomes" id="UP001066276">
    <property type="component" value="Chromosome 1_2"/>
</dbReference>